<evidence type="ECO:0000313" key="1">
    <source>
        <dbReference type="EMBL" id="EAR29838.1"/>
    </source>
</evidence>
<sequence length="44" mass="5089">MFFFELFDLTFPNRLTDFSFCTKKVQRGSASRAECDLQGTATFN</sequence>
<organism evidence="1 2">
    <name type="scientific">Pseudoalteromonas tunicata D2</name>
    <dbReference type="NCBI Taxonomy" id="87626"/>
    <lineage>
        <taxon>Bacteria</taxon>
        <taxon>Pseudomonadati</taxon>
        <taxon>Pseudomonadota</taxon>
        <taxon>Gammaproteobacteria</taxon>
        <taxon>Alteromonadales</taxon>
        <taxon>Pseudoalteromonadaceae</taxon>
        <taxon>Pseudoalteromonas</taxon>
    </lineage>
</organism>
<dbReference type="STRING" id="87626.PTD2_13499"/>
<dbReference type="AlphaFoldDB" id="A4C784"/>
<evidence type="ECO:0000313" key="2">
    <source>
        <dbReference type="Proteomes" id="UP000006201"/>
    </source>
</evidence>
<gene>
    <name evidence="1" type="ORF">PTD2_13499</name>
</gene>
<accession>A4C784</accession>
<protein>
    <submittedName>
        <fullName evidence="1">Uncharacterized protein</fullName>
    </submittedName>
</protein>
<dbReference type="EMBL" id="AAOH01000002">
    <property type="protein sequence ID" value="EAR29838.1"/>
    <property type="molecule type" value="Genomic_DNA"/>
</dbReference>
<comment type="caution">
    <text evidence="1">The sequence shown here is derived from an EMBL/GenBank/DDBJ whole genome shotgun (WGS) entry which is preliminary data.</text>
</comment>
<keyword evidence="2" id="KW-1185">Reference proteome</keyword>
<proteinExistence type="predicted"/>
<reference evidence="1 2" key="1">
    <citation type="submission" date="2006-02" db="EMBL/GenBank/DDBJ databases">
        <authorList>
            <person name="Moran M.A."/>
            <person name="Kjelleberg S."/>
            <person name="Egan S."/>
            <person name="Saunders N."/>
            <person name="Thomas T."/>
            <person name="Ferriera S."/>
            <person name="Johnson J."/>
            <person name="Kravitz S."/>
            <person name="Halpern A."/>
            <person name="Remington K."/>
            <person name="Beeson K."/>
            <person name="Tran B."/>
            <person name="Rogers Y.-H."/>
            <person name="Friedman R."/>
            <person name="Venter J.C."/>
        </authorList>
    </citation>
    <scope>NUCLEOTIDE SEQUENCE [LARGE SCALE GENOMIC DNA]</scope>
    <source>
        <strain evidence="1 2">D2</strain>
    </source>
</reference>
<dbReference type="HOGENOM" id="CLU_3220982_0_0_6"/>
<dbReference type="Proteomes" id="UP000006201">
    <property type="component" value="Unassembled WGS sequence"/>
</dbReference>
<name>A4C784_9GAMM</name>